<dbReference type="EMBL" id="CP042304">
    <property type="protein sequence ID" value="QDZ11093.1"/>
    <property type="molecule type" value="Genomic_DNA"/>
</dbReference>
<dbReference type="Gene3D" id="2.170.150.70">
    <property type="match status" value="1"/>
</dbReference>
<dbReference type="GO" id="GO:0046872">
    <property type="term" value="F:metal ion binding"/>
    <property type="evidence" value="ECO:0007669"/>
    <property type="project" value="UniProtKB-KW"/>
</dbReference>
<reference evidence="5 6" key="1">
    <citation type="submission" date="2019-07" db="EMBL/GenBank/DDBJ databases">
        <title>Full genome sequence of Devosia sp. Gsoil 520.</title>
        <authorList>
            <person name="Im W.-T."/>
        </authorList>
    </citation>
    <scope>NUCLEOTIDE SEQUENCE [LARGE SCALE GENOMIC DNA]</scope>
    <source>
        <strain evidence="5 6">Gsoil 520</strain>
    </source>
</reference>
<dbReference type="InterPro" id="IPR011057">
    <property type="entry name" value="Mss4-like_sf"/>
</dbReference>
<dbReference type="PROSITE" id="PS51891">
    <property type="entry name" value="CENP_V_GFA"/>
    <property type="match status" value="1"/>
</dbReference>
<keyword evidence="6" id="KW-1185">Reference proteome</keyword>
<dbReference type="SUPFAM" id="SSF51316">
    <property type="entry name" value="Mss4-like"/>
    <property type="match status" value="1"/>
</dbReference>
<sequence>MSLIASCHCGATRIELPHPPAHAKECNCSYCARTGAVWGYYSAGEMKFLSQEGDKTYSASDGMNQHHFCGNCGMQTWGDSPDWASVYNNDGTPKEGFTPGSMPTQRSYAVNLRLVDDLDWSGIAVEKVDGRNSW</sequence>
<dbReference type="AlphaFoldDB" id="A0A5B8LSC6"/>
<keyword evidence="3" id="KW-0862">Zinc</keyword>
<organism evidence="5 6">
    <name type="scientific">Devosia ginsengisoli</name>
    <dbReference type="NCBI Taxonomy" id="400770"/>
    <lineage>
        <taxon>Bacteria</taxon>
        <taxon>Pseudomonadati</taxon>
        <taxon>Pseudomonadota</taxon>
        <taxon>Alphaproteobacteria</taxon>
        <taxon>Hyphomicrobiales</taxon>
        <taxon>Devosiaceae</taxon>
        <taxon>Devosia</taxon>
    </lineage>
</organism>
<comment type="similarity">
    <text evidence="1">Belongs to the Gfa family.</text>
</comment>
<dbReference type="PANTHER" id="PTHR28620">
    <property type="entry name" value="CENTROMERE PROTEIN V"/>
    <property type="match status" value="1"/>
</dbReference>
<dbReference type="InterPro" id="IPR052355">
    <property type="entry name" value="CENP-V-like"/>
</dbReference>
<dbReference type="Pfam" id="PF04828">
    <property type="entry name" value="GFA"/>
    <property type="match status" value="1"/>
</dbReference>
<accession>A0A5B8LSC6</accession>
<dbReference type="Proteomes" id="UP000315364">
    <property type="component" value="Chromosome"/>
</dbReference>
<evidence type="ECO:0000256" key="1">
    <source>
        <dbReference type="ARBA" id="ARBA00005495"/>
    </source>
</evidence>
<feature type="domain" description="CENP-V/GFA" evidence="4">
    <location>
        <begin position="3"/>
        <end position="121"/>
    </location>
</feature>
<gene>
    <name evidence="5" type="ORF">FPZ08_10210</name>
</gene>
<protein>
    <submittedName>
        <fullName evidence="5">Aldehyde-activating protein</fullName>
    </submittedName>
</protein>
<evidence type="ECO:0000256" key="3">
    <source>
        <dbReference type="ARBA" id="ARBA00022833"/>
    </source>
</evidence>
<dbReference type="OrthoDB" id="9805575at2"/>
<proteinExistence type="inferred from homology"/>
<evidence type="ECO:0000256" key="2">
    <source>
        <dbReference type="ARBA" id="ARBA00022723"/>
    </source>
</evidence>
<keyword evidence="2" id="KW-0479">Metal-binding</keyword>
<evidence type="ECO:0000259" key="4">
    <source>
        <dbReference type="PROSITE" id="PS51891"/>
    </source>
</evidence>
<dbReference type="RefSeq" id="WP_146289916.1">
    <property type="nucleotide sequence ID" value="NZ_CP042304.1"/>
</dbReference>
<dbReference type="PANTHER" id="PTHR28620:SF1">
    <property type="entry name" value="CENP-V_GFA DOMAIN-CONTAINING PROTEIN"/>
    <property type="match status" value="1"/>
</dbReference>
<dbReference type="KEGG" id="dea:FPZ08_10210"/>
<evidence type="ECO:0000313" key="6">
    <source>
        <dbReference type="Proteomes" id="UP000315364"/>
    </source>
</evidence>
<evidence type="ECO:0000313" key="5">
    <source>
        <dbReference type="EMBL" id="QDZ11093.1"/>
    </source>
</evidence>
<dbReference type="InterPro" id="IPR006913">
    <property type="entry name" value="CENP-V/GFA"/>
</dbReference>
<name>A0A5B8LSC6_9HYPH</name>
<dbReference type="GO" id="GO:0016846">
    <property type="term" value="F:carbon-sulfur lyase activity"/>
    <property type="evidence" value="ECO:0007669"/>
    <property type="project" value="InterPro"/>
</dbReference>